<dbReference type="PANTHER" id="PTHR43884:SF20">
    <property type="entry name" value="ACYL-COA DEHYDROGENASE FADE28"/>
    <property type="match status" value="1"/>
</dbReference>
<dbReference type="InterPro" id="IPR036250">
    <property type="entry name" value="AcylCo_DH-like_C"/>
</dbReference>
<keyword evidence="3" id="KW-0285">Flavoprotein</keyword>
<dbReference type="InterPro" id="IPR013786">
    <property type="entry name" value="AcylCoA_DH/ox_N"/>
</dbReference>
<comment type="similarity">
    <text evidence="2">Belongs to the acyl-CoA dehydrogenase family.</text>
</comment>
<sequence>MSEAFAAGDEFAEIHDELRTVARDLLGKAGRETAVDWSLIARSGWLGLEAPTEFDGAEATFAEVAVLLGELGRAAASGAYPAVAALGLGALGLVIPNPERDTLLRDTVAGASVPIVVLSSGRSPALDLDKAPEFRLVDGENGPTLHGSADFVLDAASADRLLIPASTSDGEIVLAAIEPGDLVTEQPVVDETRGFGHVRVDGLSIAPEQVWHFDGDGARAIGRLRDRAVVALACDSLGLSEAMLDATVEYVGVREQFGRPVGSFQSVKHACADMLVQVTVGRQLVSAAVRALVADTPDASTAASMAKAFTSAAAVDIAGKAMQLHGGIGYTWESGIHQYLKRAVLNRSLFGSPAEHRKVLARRYVPSIAE</sequence>
<dbReference type="EMBL" id="JBFAKC010000018">
    <property type="protein sequence ID" value="MEV0711940.1"/>
    <property type="molecule type" value="Genomic_DNA"/>
</dbReference>
<evidence type="ECO:0000259" key="7">
    <source>
        <dbReference type="Pfam" id="PF02771"/>
    </source>
</evidence>
<evidence type="ECO:0000256" key="5">
    <source>
        <dbReference type="ARBA" id="ARBA00023002"/>
    </source>
</evidence>
<dbReference type="PANTHER" id="PTHR43884">
    <property type="entry name" value="ACYL-COA DEHYDROGENASE"/>
    <property type="match status" value="1"/>
</dbReference>
<evidence type="ECO:0000256" key="4">
    <source>
        <dbReference type="ARBA" id="ARBA00022827"/>
    </source>
</evidence>
<evidence type="ECO:0000256" key="3">
    <source>
        <dbReference type="ARBA" id="ARBA00022630"/>
    </source>
</evidence>
<protein>
    <submittedName>
        <fullName evidence="8">Acyl-CoA dehydrogenase family protein</fullName>
        <ecNumber evidence="8">1.-.-.-</ecNumber>
    </submittedName>
</protein>
<feature type="domain" description="Acyl-CoA dehydrogenase/oxidase C-terminal" evidence="6">
    <location>
        <begin position="230"/>
        <end position="364"/>
    </location>
</feature>
<evidence type="ECO:0000313" key="9">
    <source>
        <dbReference type="Proteomes" id="UP001551695"/>
    </source>
</evidence>
<dbReference type="InterPro" id="IPR009075">
    <property type="entry name" value="AcylCo_DH/oxidase_C"/>
</dbReference>
<dbReference type="Gene3D" id="1.10.540.10">
    <property type="entry name" value="Acyl-CoA dehydrogenase/oxidase, N-terminal domain"/>
    <property type="match status" value="1"/>
</dbReference>
<dbReference type="RefSeq" id="WP_357788693.1">
    <property type="nucleotide sequence ID" value="NZ_JBFAKC010000018.1"/>
</dbReference>
<dbReference type="Gene3D" id="1.20.140.10">
    <property type="entry name" value="Butyryl-CoA Dehydrogenase, subunit A, domain 3"/>
    <property type="match status" value="1"/>
</dbReference>
<dbReference type="InterPro" id="IPR046373">
    <property type="entry name" value="Acyl-CoA_Oxase/DH_mid-dom_sf"/>
</dbReference>
<dbReference type="Gene3D" id="2.40.110.10">
    <property type="entry name" value="Butyryl-CoA Dehydrogenase, subunit A, domain 2"/>
    <property type="match status" value="1"/>
</dbReference>
<evidence type="ECO:0000259" key="6">
    <source>
        <dbReference type="Pfam" id="PF00441"/>
    </source>
</evidence>
<evidence type="ECO:0000313" key="8">
    <source>
        <dbReference type="EMBL" id="MEV0711940.1"/>
    </source>
</evidence>
<feature type="domain" description="Acyl-CoA dehydrogenase/oxidase N-terminal" evidence="7">
    <location>
        <begin position="18"/>
        <end position="86"/>
    </location>
</feature>
<keyword evidence="4" id="KW-0274">FAD</keyword>
<dbReference type="Pfam" id="PF00441">
    <property type="entry name" value="Acyl-CoA_dh_1"/>
    <property type="match status" value="1"/>
</dbReference>
<name>A0ABV3G2Q5_9NOCA</name>
<dbReference type="Proteomes" id="UP001551695">
    <property type="component" value="Unassembled WGS sequence"/>
</dbReference>
<dbReference type="InterPro" id="IPR009100">
    <property type="entry name" value="AcylCoA_DH/oxidase_NM_dom_sf"/>
</dbReference>
<proteinExistence type="inferred from homology"/>
<comment type="cofactor">
    <cofactor evidence="1">
        <name>FAD</name>
        <dbReference type="ChEBI" id="CHEBI:57692"/>
    </cofactor>
</comment>
<keyword evidence="5 8" id="KW-0560">Oxidoreductase</keyword>
<dbReference type="CDD" id="cd00567">
    <property type="entry name" value="ACAD"/>
    <property type="match status" value="1"/>
</dbReference>
<keyword evidence="9" id="KW-1185">Reference proteome</keyword>
<dbReference type="SUPFAM" id="SSF56645">
    <property type="entry name" value="Acyl-CoA dehydrogenase NM domain-like"/>
    <property type="match status" value="1"/>
</dbReference>
<evidence type="ECO:0000256" key="2">
    <source>
        <dbReference type="ARBA" id="ARBA00009347"/>
    </source>
</evidence>
<dbReference type="SUPFAM" id="SSF47203">
    <property type="entry name" value="Acyl-CoA dehydrogenase C-terminal domain-like"/>
    <property type="match status" value="1"/>
</dbReference>
<evidence type="ECO:0000256" key="1">
    <source>
        <dbReference type="ARBA" id="ARBA00001974"/>
    </source>
</evidence>
<organism evidence="8 9">
    <name type="scientific">Nocardia aurea</name>
    <dbReference type="NCBI Taxonomy" id="2144174"/>
    <lineage>
        <taxon>Bacteria</taxon>
        <taxon>Bacillati</taxon>
        <taxon>Actinomycetota</taxon>
        <taxon>Actinomycetes</taxon>
        <taxon>Mycobacteriales</taxon>
        <taxon>Nocardiaceae</taxon>
        <taxon>Nocardia</taxon>
    </lineage>
</organism>
<comment type="caution">
    <text evidence="8">The sequence shown here is derived from an EMBL/GenBank/DDBJ whole genome shotgun (WGS) entry which is preliminary data.</text>
</comment>
<accession>A0ABV3G2Q5</accession>
<dbReference type="EC" id="1.-.-.-" evidence="8"/>
<dbReference type="Pfam" id="PF02771">
    <property type="entry name" value="Acyl-CoA_dh_N"/>
    <property type="match status" value="1"/>
</dbReference>
<gene>
    <name evidence="8" type="ORF">AB0I48_30715</name>
</gene>
<dbReference type="InterPro" id="IPR037069">
    <property type="entry name" value="AcylCoA_DH/ox_N_sf"/>
</dbReference>
<reference evidence="8 9" key="1">
    <citation type="submission" date="2024-06" db="EMBL/GenBank/DDBJ databases">
        <title>The Natural Products Discovery Center: Release of the First 8490 Sequenced Strains for Exploring Actinobacteria Biosynthetic Diversity.</title>
        <authorList>
            <person name="Kalkreuter E."/>
            <person name="Kautsar S.A."/>
            <person name="Yang D."/>
            <person name="Bader C.D."/>
            <person name="Teijaro C.N."/>
            <person name="Fluegel L."/>
            <person name="Davis C.M."/>
            <person name="Simpson J.R."/>
            <person name="Lauterbach L."/>
            <person name="Steele A.D."/>
            <person name="Gui C."/>
            <person name="Meng S."/>
            <person name="Li G."/>
            <person name="Viehrig K."/>
            <person name="Ye F."/>
            <person name="Su P."/>
            <person name="Kiefer A.F."/>
            <person name="Nichols A."/>
            <person name="Cepeda A.J."/>
            <person name="Yan W."/>
            <person name="Fan B."/>
            <person name="Jiang Y."/>
            <person name="Adhikari A."/>
            <person name="Zheng C.-J."/>
            <person name="Schuster L."/>
            <person name="Cowan T.M."/>
            <person name="Smanski M.J."/>
            <person name="Chevrette M.G."/>
            <person name="De Carvalho L.P.S."/>
            <person name="Shen B."/>
        </authorList>
    </citation>
    <scope>NUCLEOTIDE SEQUENCE [LARGE SCALE GENOMIC DNA]</scope>
    <source>
        <strain evidence="8 9">NPDC050403</strain>
    </source>
</reference>
<dbReference type="GO" id="GO:0016491">
    <property type="term" value="F:oxidoreductase activity"/>
    <property type="evidence" value="ECO:0007669"/>
    <property type="project" value="UniProtKB-KW"/>
</dbReference>